<proteinExistence type="predicted"/>
<evidence type="ECO:0000313" key="5">
    <source>
        <dbReference type="Proteomes" id="UP001602119"/>
    </source>
</evidence>
<feature type="domain" description="Endonuclease/exonuclease/phosphatase" evidence="3">
    <location>
        <begin position="183"/>
        <end position="394"/>
    </location>
</feature>
<dbReference type="Gene3D" id="3.60.10.10">
    <property type="entry name" value="Endonuclease/exonuclease/phosphatase"/>
    <property type="match status" value="1"/>
</dbReference>
<name>A0ABW6VK76_MICFU</name>
<gene>
    <name evidence="4" type="ORF">ACFY05_42495</name>
</gene>
<comment type="caution">
    <text evidence="4">The sequence shown here is derived from an EMBL/GenBank/DDBJ whole genome shotgun (WGS) entry which is preliminary data.</text>
</comment>
<keyword evidence="2" id="KW-0812">Transmembrane</keyword>
<dbReference type="Proteomes" id="UP001602119">
    <property type="component" value="Unassembled WGS sequence"/>
</dbReference>
<feature type="transmembrane region" description="Helical" evidence="2">
    <location>
        <begin position="117"/>
        <end position="139"/>
    </location>
</feature>
<dbReference type="InterPro" id="IPR036691">
    <property type="entry name" value="Endo/exonu/phosph_ase_sf"/>
</dbReference>
<feature type="transmembrane region" description="Helical" evidence="2">
    <location>
        <begin position="90"/>
        <end position="111"/>
    </location>
</feature>
<dbReference type="RefSeq" id="WP_387348301.1">
    <property type="nucleotide sequence ID" value="NZ_JBIAXI010000051.1"/>
</dbReference>
<feature type="region of interest" description="Disordered" evidence="1">
    <location>
        <begin position="1"/>
        <end position="84"/>
    </location>
</feature>
<evidence type="ECO:0000259" key="3">
    <source>
        <dbReference type="Pfam" id="PF03372"/>
    </source>
</evidence>
<dbReference type="SUPFAM" id="SSF56219">
    <property type="entry name" value="DNase I-like"/>
    <property type="match status" value="1"/>
</dbReference>
<dbReference type="EMBL" id="JBIAXI010000051">
    <property type="protein sequence ID" value="MFF4779505.1"/>
    <property type="molecule type" value="Genomic_DNA"/>
</dbReference>
<dbReference type="Pfam" id="PF03372">
    <property type="entry name" value="Exo_endo_phos"/>
    <property type="match status" value="1"/>
</dbReference>
<protein>
    <submittedName>
        <fullName evidence="4">Endonuclease/exonuclease/phosphatase family protein</fullName>
    </submittedName>
</protein>
<keyword evidence="4" id="KW-0378">Hydrolase</keyword>
<keyword evidence="5" id="KW-1185">Reference proteome</keyword>
<dbReference type="GO" id="GO:0004519">
    <property type="term" value="F:endonuclease activity"/>
    <property type="evidence" value="ECO:0007669"/>
    <property type="project" value="UniProtKB-KW"/>
</dbReference>
<sequence length="406" mass="42444">MTDPRSADALPGDQATPLSPARPAESTPRANQPEPGAGTEHWIPSDAAEATPSLDHGPTADAAEPEGTSGAAGPSDAMPAPRPGRRRRRWVGVLVWASIAPFAAWAALRLIPADVHFQWIRAVAFTPYVALASAALPLLALLARRWAALVVSLAVATTLAACVLPRAVPAGAPAAAGPRLRVLSANLKMGTVPPEKVVALIRELRPDVLTLQELTPSAAAGLRAAGIGTLLPYGVDVSEPGAHGSGIYSRHPVAPGRHIRFGDFRQGVATVRVPGAPEVAVVSVHPCAPRYAERAPCWAEGLAALPLPAPGGPVRILAGDFNATLDHARMRRLLDAGYRDAAAMTGNGLAATWPYEPWHFNGWSIPPVTLDHILAAPGVATRSFGVHPLPRTDHRAVFAELTLPAR</sequence>
<keyword evidence="4" id="KW-0540">Nuclease</keyword>
<keyword evidence="4" id="KW-0255">Endonuclease</keyword>
<keyword evidence="2" id="KW-1133">Transmembrane helix</keyword>
<evidence type="ECO:0000256" key="1">
    <source>
        <dbReference type="SAM" id="MobiDB-lite"/>
    </source>
</evidence>
<reference evidence="4 5" key="1">
    <citation type="submission" date="2024-10" db="EMBL/GenBank/DDBJ databases">
        <title>The Natural Products Discovery Center: Release of the First 8490 Sequenced Strains for Exploring Actinobacteria Biosynthetic Diversity.</title>
        <authorList>
            <person name="Kalkreuter E."/>
            <person name="Kautsar S.A."/>
            <person name="Yang D."/>
            <person name="Bader C.D."/>
            <person name="Teijaro C.N."/>
            <person name="Fluegel L."/>
            <person name="Davis C.M."/>
            <person name="Simpson J.R."/>
            <person name="Lauterbach L."/>
            <person name="Steele A.D."/>
            <person name="Gui C."/>
            <person name="Meng S."/>
            <person name="Li G."/>
            <person name="Viehrig K."/>
            <person name="Ye F."/>
            <person name="Su P."/>
            <person name="Kiefer A.F."/>
            <person name="Nichols A."/>
            <person name="Cepeda A.J."/>
            <person name="Yan W."/>
            <person name="Fan B."/>
            <person name="Jiang Y."/>
            <person name="Adhikari A."/>
            <person name="Zheng C.-J."/>
            <person name="Schuster L."/>
            <person name="Cowan T.M."/>
            <person name="Smanski M.J."/>
            <person name="Chevrette M.G."/>
            <person name="De Carvalho L.P.S."/>
            <person name="Shen B."/>
        </authorList>
    </citation>
    <scope>NUCLEOTIDE SEQUENCE [LARGE SCALE GENOMIC DNA]</scope>
    <source>
        <strain evidence="4 5">NPDC001281</strain>
    </source>
</reference>
<keyword evidence="2" id="KW-0472">Membrane</keyword>
<organism evidence="4 5">
    <name type="scientific">Microtetraspora fusca</name>
    <dbReference type="NCBI Taxonomy" id="1997"/>
    <lineage>
        <taxon>Bacteria</taxon>
        <taxon>Bacillati</taxon>
        <taxon>Actinomycetota</taxon>
        <taxon>Actinomycetes</taxon>
        <taxon>Streptosporangiales</taxon>
        <taxon>Streptosporangiaceae</taxon>
        <taxon>Microtetraspora</taxon>
    </lineage>
</organism>
<accession>A0ABW6VK76</accession>
<evidence type="ECO:0000256" key="2">
    <source>
        <dbReference type="SAM" id="Phobius"/>
    </source>
</evidence>
<evidence type="ECO:0000313" key="4">
    <source>
        <dbReference type="EMBL" id="MFF4779505.1"/>
    </source>
</evidence>
<feature type="transmembrane region" description="Helical" evidence="2">
    <location>
        <begin position="146"/>
        <end position="168"/>
    </location>
</feature>
<dbReference type="InterPro" id="IPR005135">
    <property type="entry name" value="Endo/exonuclease/phosphatase"/>
</dbReference>